<dbReference type="InterPro" id="IPR007627">
    <property type="entry name" value="RNA_pol_sigma70_r2"/>
</dbReference>
<dbReference type="InterPro" id="IPR013249">
    <property type="entry name" value="RNA_pol_sigma70_r4_t2"/>
</dbReference>
<dbReference type="PANTHER" id="PTHR43133">
    <property type="entry name" value="RNA POLYMERASE ECF-TYPE SIGMA FACTO"/>
    <property type="match status" value="1"/>
</dbReference>
<evidence type="ECO:0000256" key="3">
    <source>
        <dbReference type="ARBA" id="ARBA00023082"/>
    </source>
</evidence>
<dbReference type="EMBL" id="PYLS01000005">
    <property type="protein sequence ID" value="PST82510.1"/>
    <property type="molecule type" value="Genomic_DNA"/>
</dbReference>
<dbReference type="OrthoDB" id="799938at2"/>
<dbReference type="InterPro" id="IPR013324">
    <property type="entry name" value="RNA_pol_sigma_r3/r4-like"/>
</dbReference>
<dbReference type="GO" id="GO:0016987">
    <property type="term" value="F:sigma factor activity"/>
    <property type="evidence" value="ECO:0007669"/>
    <property type="project" value="UniProtKB-KW"/>
</dbReference>
<dbReference type="AlphaFoldDB" id="A0A2T3HJ97"/>
<proteinExistence type="inferred from homology"/>
<dbReference type="NCBIfam" id="TIGR02937">
    <property type="entry name" value="sigma70-ECF"/>
    <property type="match status" value="1"/>
</dbReference>
<evidence type="ECO:0000313" key="8">
    <source>
        <dbReference type="Proteomes" id="UP000240912"/>
    </source>
</evidence>
<dbReference type="InterPro" id="IPR036388">
    <property type="entry name" value="WH-like_DNA-bd_sf"/>
</dbReference>
<feature type="domain" description="RNA polymerase sigma-70 region 2" evidence="5">
    <location>
        <begin position="23"/>
        <end position="87"/>
    </location>
</feature>
<dbReference type="Pfam" id="PF08281">
    <property type="entry name" value="Sigma70_r4_2"/>
    <property type="match status" value="1"/>
</dbReference>
<accession>A0A2T3HJ97</accession>
<evidence type="ECO:0000256" key="1">
    <source>
        <dbReference type="ARBA" id="ARBA00010641"/>
    </source>
</evidence>
<evidence type="ECO:0000259" key="6">
    <source>
        <dbReference type="Pfam" id="PF08281"/>
    </source>
</evidence>
<dbReference type="SUPFAM" id="SSF88659">
    <property type="entry name" value="Sigma3 and sigma4 domains of RNA polymerase sigma factors"/>
    <property type="match status" value="1"/>
</dbReference>
<keyword evidence="8" id="KW-1185">Reference proteome</keyword>
<comment type="similarity">
    <text evidence="1">Belongs to the sigma-70 factor family. ECF subfamily.</text>
</comment>
<keyword evidence="2" id="KW-0805">Transcription regulation</keyword>
<keyword evidence="3" id="KW-0731">Sigma factor</keyword>
<dbReference type="GO" id="GO:0006352">
    <property type="term" value="P:DNA-templated transcription initiation"/>
    <property type="evidence" value="ECO:0007669"/>
    <property type="project" value="InterPro"/>
</dbReference>
<dbReference type="InterPro" id="IPR014327">
    <property type="entry name" value="RNA_pol_sigma70_bacteroid"/>
</dbReference>
<feature type="domain" description="RNA polymerase sigma factor 70 region 4 type 2" evidence="6">
    <location>
        <begin position="121"/>
        <end position="172"/>
    </location>
</feature>
<keyword evidence="4" id="KW-0804">Transcription</keyword>
<evidence type="ECO:0000256" key="2">
    <source>
        <dbReference type="ARBA" id="ARBA00023015"/>
    </source>
</evidence>
<dbReference type="InterPro" id="IPR014284">
    <property type="entry name" value="RNA_pol_sigma-70_dom"/>
</dbReference>
<dbReference type="NCBIfam" id="TIGR02985">
    <property type="entry name" value="Sig70_bacteroi1"/>
    <property type="match status" value="1"/>
</dbReference>
<name>A0A2T3HJ97_9SPHI</name>
<dbReference type="Pfam" id="PF04542">
    <property type="entry name" value="Sigma70_r2"/>
    <property type="match status" value="1"/>
</dbReference>
<evidence type="ECO:0000256" key="4">
    <source>
        <dbReference type="ARBA" id="ARBA00023163"/>
    </source>
</evidence>
<organism evidence="7 8">
    <name type="scientific">Pedobacter yulinensis</name>
    <dbReference type="NCBI Taxonomy" id="2126353"/>
    <lineage>
        <taxon>Bacteria</taxon>
        <taxon>Pseudomonadati</taxon>
        <taxon>Bacteroidota</taxon>
        <taxon>Sphingobacteriia</taxon>
        <taxon>Sphingobacteriales</taxon>
        <taxon>Sphingobacteriaceae</taxon>
        <taxon>Pedobacter</taxon>
    </lineage>
</organism>
<dbReference type="InterPro" id="IPR013325">
    <property type="entry name" value="RNA_pol_sigma_r2"/>
</dbReference>
<dbReference type="SUPFAM" id="SSF88946">
    <property type="entry name" value="Sigma2 domain of RNA polymerase sigma factors"/>
    <property type="match status" value="1"/>
</dbReference>
<evidence type="ECO:0000259" key="5">
    <source>
        <dbReference type="Pfam" id="PF04542"/>
    </source>
</evidence>
<dbReference type="Proteomes" id="UP000240912">
    <property type="component" value="Unassembled WGS sequence"/>
</dbReference>
<dbReference type="GO" id="GO:0003677">
    <property type="term" value="F:DNA binding"/>
    <property type="evidence" value="ECO:0007669"/>
    <property type="project" value="InterPro"/>
</dbReference>
<dbReference type="RefSeq" id="WP_107214770.1">
    <property type="nucleotide sequence ID" value="NZ_KZ686269.1"/>
</dbReference>
<comment type="caution">
    <text evidence="7">The sequence shown here is derived from an EMBL/GenBank/DDBJ whole genome shotgun (WGS) entry which is preliminary data.</text>
</comment>
<sequence>MTVHEETLILHISSGDEEAFRVLFGRYRDKIFNYVLKLTKSREASEEIVMDVFLKLWQGRALLHELDNFPAFVSTIARNKALDFLRLAAKDRVLRDLVWEEIELAATQRADEPLLTAELQKEIDEAVDQLSPQRRTIFRLSRDEHMTYDQIAAHLNLSKATIKNHMLDALKILRLHLSRNARLFLLVAILTGK</sequence>
<dbReference type="InterPro" id="IPR039425">
    <property type="entry name" value="RNA_pol_sigma-70-like"/>
</dbReference>
<dbReference type="Gene3D" id="1.10.10.10">
    <property type="entry name" value="Winged helix-like DNA-binding domain superfamily/Winged helix DNA-binding domain"/>
    <property type="match status" value="1"/>
</dbReference>
<evidence type="ECO:0000313" key="7">
    <source>
        <dbReference type="EMBL" id="PST82510.1"/>
    </source>
</evidence>
<dbReference type="PANTHER" id="PTHR43133:SF46">
    <property type="entry name" value="RNA POLYMERASE SIGMA-70 FACTOR ECF SUBFAMILY"/>
    <property type="match status" value="1"/>
</dbReference>
<dbReference type="Gene3D" id="1.10.1740.10">
    <property type="match status" value="1"/>
</dbReference>
<protein>
    <submittedName>
        <fullName evidence="7">RNA polymerase sigma-70 factor</fullName>
    </submittedName>
</protein>
<reference evidence="7 8" key="1">
    <citation type="submission" date="2018-03" db="EMBL/GenBank/DDBJ databases">
        <authorList>
            <person name="Keele B.F."/>
        </authorList>
    </citation>
    <scope>NUCLEOTIDE SEQUENCE [LARGE SCALE GENOMIC DNA]</scope>
    <source>
        <strain evidence="7 8">YL28-9</strain>
    </source>
</reference>
<gene>
    <name evidence="7" type="ORF">C7T94_07485</name>
</gene>